<dbReference type="CDD" id="cd01651">
    <property type="entry name" value="RT_G2_intron"/>
    <property type="match status" value="1"/>
</dbReference>
<dbReference type="InterPro" id="IPR043502">
    <property type="entry name" value="DNA/RNA_pol_sf"/>
</dbReference>
<evidence type="ECO:0000256" key="1">
    <source>
        <dbReference type="SAM" id="MobiDB-lite"/>
    </source>
</evidence>
<reference evidence="3" key="1">
    <citation type="journal article" date="2015" name="Nature">
        <title>Complex archaea that bridge the gap between prokaryotes and eukaryotes.</title>
        <authorList>
            <person name="Spang A."/>
            <person name="Saw J.H."/>
            <person name="Jorgensen S.L."/>
            <person name="Zaremba-Niedzwiedzka K."/>
            <person name="Martijn J."/>
            <person name="Lind A.E."/>
            <person name="van Eijk R."/>
            <person name="Schleper C."/>
            <person name="Guy L."/>
            <person name="Ettema T.J."/>
        </authorList>
    </citation>
    <scope>NUCLEOTIDE SEQUENCE</scope>
</reference>
<sequence length="483" mass="55048">MRKQQPPHTSARKVRSSSERSLAPTGHTVVGDDMAPGHRASVPSSRLGEETRPARASEGWDPMVPLIRPPGRGEAVSPRATKLKAHSLIDKVYDGKNLFRAWRKVRANKGAHGLDRVTIQMFEADLETHLREIQRKLQEHRFEPQPVRRVYIPKPADPNKRRPIGIPVVADRIVQQAIVRVVEPLFDDKMSPRSYGFRKGRKAHDAVATLIEDAKQGFRVVVDADIASFYDSLDHEVVMSRVRARIADGRVLDLIEAFLKAGISEHNVITVPTEGTPQGGVISPWLSNLVLDDLDKALERRGFRHVRYADDFVVVCRSREEAHKALAYVKEILGTLKLSLHETKTRVSDFREGFEFLGFHFRHHRVGLRAKSIERFKDRVRGLTRRQQGRNVKAVLEDLNPVIRGWANYVGVAEVTGLFCGLDGWIRMRLRAFKFKRRNHNDNWRLPTRRLTNWGLLSLQGCRPELRLSYVSSSYLVRARSAP</sequence>
<dbReference type="InterPro" id="IPR051083">
    <property type="entry name" value="GrpII_Intron_Splice-Mob/Def"/>
</dbReference>
<dbReference type="NCBIfam" id="TIGR04416">
    <property type="entry name" value="group_II_RT_mat"/>
    <property type="match status" value="1"/>
</dbReference>
<evidence type="ECO:0000259" key="2">
    <source>
        <dbReference type="PROSITE" id="PS50878"/>
    </source>
</evidence>
<evidence type="ECO:0000313" key="3">
    <source>
        <dbReference type="EMBL" id="KKL48035.1"/>
    </source>
</evidence>
<feature type="domain" description="Reverse transcriptase" evidence="2">
    <location>
        <begin position="133"/>
        <end position="361"/>
    </location>
</feature>
<dbReference type="Pfam" id="PF08388">
    <property type="entry name" value="GIIM"/>
    <property type="match status" value="1"/>
</dbReference>
<dbReference type="PROSITE" id="PS50878">
    <property type="entry name" value="RT_POL"/>
    <property type="match status" value="1"/>
</dbReference>
<accession>A0A0F9ESY3</accession>
<dbReference type="PANTHER" id="PTHR34047:SF8">
    <property type="entry name" value="PROTEIN YKFC"/>
    <property type="match status" value="1"/>
</dbReference>
<dbReference type="InterPro" id="IPR013597">
    <property type="entry name" value="Mat_intron_G2"/>
</dbReference>
<feature type="compositionally biased region" description="Basic residues" evidence="1">
    <location>
        <begin position="1"/>
        <end position="15"/>
    </location>
</feature>
<dbReference type="PANTHER" id="PTHR34047">
    <property type="entry name" value="NUCLEAR INTRON MATURASE 1, MITOCHONDRIAL-RELATED"/>
    <property type="match status" value="1"/>
</dbReference>
<dbReference type="Gene3D" id="3.30.70.270">
    <property type="match status" value="1"/>
</dbReference>
<dbReference type="InterPro" id="IPR030931">
    <property type="entry name" value="Group_II_RT_mat"/>
</dbReference>
<feature type="region of interest" description="Disordered" evidence="1">
    <location>
        <begin position="1"/>
        <end position="78"/>
    </location>
</feature>
<dbReference type="EMBL" id="LAZR01033453">
    <property type="protein sequence ID" value="KKL48035.1"/>
    <property type="molecule type" value="Genomic_DNA"/>
</dbReference>
<protein>
    <recommendedName>
        <fullName evidence="2">Reverse transcriptase domain-containing protein</fullName>
    </recommendedName>
</protein>
<dbReference type="SUPFAM" id="SSF56672">
    <property type="entry name" value="DNA/RNA polymerases"/>
    <property type="match status" value="1"/>
</dbReference>
<proteinExistence type="predicted"/>
<dbReference type="InterPro" id="IPR043128">
    <property type="entry name" value="Rev_trsase/Diguanyl_cyclase"/>
</dbReference>
<dbReference type="Pfam" id="PF00078">
    <property type="entry name" value="RVT_1"/>
    <property type="match status" value="1"/>
</dbReference>
<dbReference type="AlphaFoldDB" id="A0A0F9ESY3"/>
<comment type="caution">
    <text evidence="3">The sequence shown here is derived from an EMBL/GenBank/DDBJ whole genome shotgun (WGS) entry which is preliminary data.</text>
</comment>
<dbReference type="InterPro" id="IPR000477">
    <property type="entry name" value="RT_dom"/>
</dbReference>
<gene>
    <name evidence="3" type="ORF">LCGC14_2329560</name>
</gene>
<organism evidence="3">
    <name type="scientific">marine sediment metagenome</name>
    <dbReference type="NCBI Taxonomy" id="412755"/>
    <lineage>
        <taxon>unclassified sequences</taxon>
        <taxon>metagenomes</taxon>
        <taxon>ecological metagenomes</taxon>
    </lineage>
</organism>
<name>A0A0F9ESY3_9ZZZZ</name>